<dbReference type="Proteomes" id="UP001230649">
    <property type="component" value="Unassembled WGS sequence"/>
</dbReference>
<name>A0ACC2WE50_9TREE</name>
<gene>
    <name evidence="1" type="ORF">QFC20_003108</name>
</gene>
<keyword evidence="2" id="KW-1185">Reference proteome</keyword>
<protein>
    <submittedName>
        <fullName evidence="1">Uncharacterized protein</fullName>
    </submittedName>
</protein>
<comment type="caution">
    <text evidence="1">The sequence shown here is derived from an EMBL/GenBank/DDBJ whole genome shotgun (WGS) entry which is preliminary data.</text>
</comment>
<accession>A0ACC2WE50</accession>
<organism evidence="1 2">
    <name type="scientific">Naganishia adeliensis</name>
    <dbReference type="NCBI Taxonomy" id="92952"/>
    <lineage>
        <taxon>Eukaryota</taxon>
        <taxon>Fungi</taxon>
        <taxon>Dikarya</taxon>
        <taxon>Basidiomycota</taxon>
        <taxon>Agaricomycotina</taxon>
        <taxon>Tremellomycetes</taxon>
        <taxon>Filobasidiales</taxon>
        <taxon>Filobasidiaceae</taxon>
        <taxon>Naganishia</taxon>
    </lineage>
</organism>
<reference evidence="1" key="1">
    <citation type="submission" date="2023-04" db="EMBL/GenBank/DDBJ databases">
        <title>Draft Genome sequencing of Naganishia species isolated from polar environments using Oxford Nanopore Technology.</title>
        <authorList>
            <person name="Leo P."/>
            <person name="Venkateswaran K."/>
        </authorList>
    </citation>
    <scope>NUCLEOTIDE SEQUENCE</scope>
    <source>
        <strain evidence="1">MNA-CCFEE 5262</strain>
    </source>
</reference>
<evidence type="ECO:0000313" key="2">
    <source>
        <dbReference type="Proteomes" id="UP001230649"/>
    </source>
</evidence>
<sequence length="528" mass="57245">MSNSAPLTRSRTQHASEDMRSAAKPRRNNSTRSRPLKSAIKVFQDAVQTTPSKDAGSVRARRALQPSNTNTLPQVPLNDGKGRKADDADVKSAIDLETTDKASEKIQTSVEALNPSIEDQENVNAEHGEPLSRVLARRLISPPSSQQLSTPVRKADFEPSQLNLPQTDSGLSLFATPPQAISYADLLSPYLSQSKIPTLQPITNVADLFLPLSISPLALSQAYVNALNSLTSASSIYQSPGFAESPSSGSFLQEMSPPATNVSTHRPDRSPKAKMRYSPSRQQWFAVDEETGSPRVGRDDIMSTASPGSPTKRGGQLKLNAKEPRSTHRRKSVVDDTKDLDDVRRLREASLEFDFVRATGSPLAAKARNANVPSRICSDSVLAASSSDDIPAIPSIPSGFAEFLAKTRVVLEPILATPSDDEENLVSGQSASSRRRSKRKKAKLPVPEPESDPLSWDALQQKFVQAQVPQEYETIRSTYEKVAEQLEAQPLEGETAADKETRVEKVESAISIIVHGADVGGQEVPELA</sequence>
<evidence type="ECO:0000313" key="1">
    <source>
        <dbReference type="EMBL" id="KAJ9110034.1"/>
    </source>
</evidence>
<dbReference type="EMBL" id="JASBWS010000026">
    <property type="protein sequence ID" value="KAJ9110034.1"/>
    <property type="molecule type" value="Genomic_DNA"/>
</dbReference>
<proteinExistence type="predicted"/>